<proteinExistence type="predicted"/>
<keyword evidence="1" id="KW-0812">Transmembrane</keyword>
<accession>A0ABU3VMS5</accession>
<keyword evidence="1" id="KW-0472">Membrane</keyword>
<sequence length="287" mass="31780">MPESVFSAFSAFSAFSFYLILLLLCHFIGDYYLQTNKMAQMKESNIQYTILHSILYAVPFAVLLLGLMFLKLFSLPAAGIIIAAVILHAVVDLSKCVFEKSKSAEFENSAHFKRNIYAADQILHLFVIVIASFLLSEITVSNLIVSNLAVSNMTASNTAVFDGISPELYVFLKYLLFIIIIAKPINISFKKIFEKYQPTQTTDKNCVDPDSVSGAGATIGTLERLLAGIFIGIGQFAAIGLVLTAKSIVRYDQISKCKPFAEYFLIGTLYSILATLIVYYVIFDFLA</sequence>
<protein>
    <recommendedName>
        <fullName evidence="4">DUF3307 domain-containing protein</fullName>
    </recommendedName>
</protein>
<organism evidence="2 3">
    <name type="scientific">Methanimicrococcus hacksteinii</name>
    <dbReference type="NCBI Taxonomy" id="3028293"/>
    <lineage>
        <taxon>Archaea</taxon>
        <taxon>Methanobacteriati</taxon>
        <taxon>Methanobacteriota</taxon>
        <taxon>Stenosarchaea group</taxon>
        <taxon>Methanomicrobia</taxon>
        <taxon>Methanosarcinales</taxon>
        <taxon>Methanosarcinaceae</taxon>
        <taxon>Methanimicrococcus</taxon>
    </lineage>
</organism>
<keyword evidence="1" id="KW-1133">Transmembrane helix</keyword>
<dbReference type="Proteomes" id="UP001272052">
    <property type="component" value="Unassembled WGS sequence"/>
</dbReference>
<feature type="transmembrane region" description="Helical" evidence="1">
    <location>
        <begin position="168"/>
        <end position="185"/>
    </location>
</feature>
<feature type="transmembrane region" description="Helical" evidence="1">
    <location>
        <begin position="122"/>
        <end position="148"/>
    </location>
</feature>
<dbReference type="Pfam" id="PF11750">
    <property type="entry name" value="DUF3307"/>
    <property type="match status" value="1"/>
</dbReference>
<dbReference type="EMBL" id="JAWDKC010000007">
    <property type="protein sequence ID" value="MDV0444709.1"/>
    <property type="molecule type" value="Genomic_DNA"/>
</dbReference>
<feature type="transmembrane region" description="Helical" evidence="1">
    <location>
        <begin position="50"/>
        <end position="69"/>
    </location>
</feature>
<dbReference type="RefSeq" id="WP_318785111.1">
    <property type="nucleotide sequence ID" value="NZ_JAWDKC010000007.1"/>
</dbReference>
<feature type="transmembrane region" description="Helical" evidence="1">
    <location>
        <begin position="75"/>
        <end position="93"/>
    </location>
</feature>
<gene>
    <name evidence="2" type="ORF">MmiAt1_02450</name>
</gene>
<comment type="caution">
    <text evidence="2">The sequence shown here is derived from an EMBL/GenBank/DDBJ whole genome shotgun (WGS) entry which is preliminary data.</text>
</comment>
<feature type="transmembrane region" description="Helical" evidence="1">
    <location>
        <begin position="6"/>
        <end position="29"/>
    </location>
</feature>
<reference evidence="2 3" key="1">
    <citation type="submission" date="2023-06" db="EMBL/GenBank/DDBJ databases">
        <title>Genome sequence of Methanimicrococcus sp. At1.</title>
        <authorList>
            <person name="Protasov E."/>
            <person name="Platt K."/>
            <person name="Poehlein A."/>
            <person name="Daniel R."/>
            <person name="Brune A."/>
        </authorList>
    </citation>
    <scope>NUCLEOTIDE SEQUENCE [LARGE SCALE GENOMIC DNA]</scope>
    <source>
        <strain evidence="2 3">At1</strain>
    </source>
</reference>
<feature type="transmembrane region" description="Helical" evidence="1">
    <location>
        <begin position="263"/>
        <end position="283"/>
    </location>
</feature>
<evidence type="ECO:0000313" key="3">
    <source>
        <dbReference type="Proteomes" id="UP001272052"/>
    </source>
</evidence>
<feature type="transmembrane region" description="Helical" evidence="1">
    <location>
        <begin position="225"/>
        <end position="243"/>
    </location>
</feature>
<name>A0ABU3VMS5_9EURY</name>
<evidence type="ECO:0000313" key="2">
    <source>
        <dbReference type="EMBL" id="MDV0444709.1"/>
    </source>
</evidence>
<evidence type="ECO:0000256" key="1">
    <source>
        <dbReference type="SAM" id="Phobius"/>
    </source>
</evidence>
<evidence type="ECO:0008006" key="4">
    <source>
        <dbReference type="Google" id="ProtNLM"/>
    </source>
</evidence>
<keyword evidence="3" id="KW-1185">Reference proteome</keyword>
<dbReference type="InterPro" id="IPR021737">
    <property type="entry name" value="Phage_phiKZ_Orf197"/>
</dbReference>